<evidence type="ECO:0000256" key="7">
    <source>
        <dbReference type="ARBA" id="ARBA00022989"/>
    </source>
</evidence>
<evidence type="ECO:0000256" key="13">
    <source>
        <dbReference type="ARBA" id="ARBA00041418"/>
    </source>
</evidence>
<keyword evidence="3" id="KW-0808">Transferase</keyword>
<evidence type="ECO:0000256" key="8">
    <source>
        <dbReference type="ARBA" id="ARBA00023136"/>
    </source>
</evidence>
<feature type="transmembrane region" description="Helical" evidence="16">
    <location>
        <begin position="340"/>
        <end position="361"/>
    </location>
</feature>
<evidence type="ECO:0000256" key="3">
    <source>
        <dbReference type="ARBA" id="ARBA00022679"/>
    </source>
</evidence>
<evidence type="ECO:0000256" key="16">
    <source>
        <dbReference type="SAM" id="Phobius"/>
    </source>
</evidence>
<dbReference type="PANTHER" id="PTHR30474:SF2">
    <property type="entry name" value="PEPTIDOGLYCAN GLYCOSYLTRANSFERASE FTSW-RELATED"/>
    <property type="match status" value="1"/>
</dbReference>
<name>A0A2M7CPY4_9BACT</name>
<evidence type="ECO:0000256" key="11">
    <source>
        <dbReference type="ARBA" id="ARBA00038053"/>
    </source>
</evidence>
<dbReference type="GO" id="GO:0008360">
    <property type="term" value="P:regulation of cell shape"/>
    <property type="evidence" value="ECO:0007669"/>
    <property type="project" value="UniProtKB-KW"/>
</dbReference>
<organism evidence="17 18">
    <name type="scientific">Candidatus Wolfebacteria bacterium CG02_land_8_20_14_3_00_37_12</name>
    <dbReference type="NCBI Taxonomy" id="1975066"/>
    <lineage>
        <taxon>Bacteria</taxon>
        <taxon>Candidatus Wolfeibacteriota</taxon>
    </lineage>
</organism>
<feature type="transmembrane region" description="Helical" evidence="16">
    <location>
        <begin position="188"/>
        <end position="206"/>
    </location>
</feature>
<feature type="transmembrane region" description="Helical" evidence="16">
    <location>
        <begin position="307"/>
        <end position="328"/>
    </location>
</feature>
<evidence type="ECO:0000313" key="18">
    <source>
        <dbReference type="Proteomes" id="UP000230595"/>
    </source>
</evidence>
<dbReference type="Pfam" id="PF01098">
    <property type="entry name" value="FTSW_RODA_SPOVE"/>
    <property type="match status" value="1"/>
</dbReference>
<evidence type="ECO:0000256" key="4">
    <source>
        <dbReference type="ARBA" id="ARBA00022692"/>
    </source>
</evidence>
<sequence>MKKGHRPDYIFISCIIILAVFGLVILSSASSDTGKIKFNDTYYYLKHQIIFGLSLGIVGFLIASNFYYQNWKKIAVYALLINIILLLLVFTPLGFAHRGASRWLDIGPFSFQPAEFLKITFIVYLAAWLSNKKSGRQKSFLKGFVPFIVISGIIGGLVLSQPATTILIIVMASALIVYFASGLKMSHLFLIVLLGIIALIFVIYATPYRYERVKNFFIEDETKYATSRYQINQAQEAIRSGGLFGVGFGKSTTKFRYLPEPIGDSIFAVVAEELGFVGSLFLISVFILFFIRGTLIAKKANDQFGKLVVMGLVSAIAIQTFIHIGAVSGLVPLTGVPLPFISYGGTALAVFLTMSGIIVNISKYT</sequence>
<dbReference type="GO" id="GO:0032153">
    <property type="term" value="C:cell division site"/>
    <property type="evidence" value="ECO:0007669"/>
    <property type="project" value="TreeGrafter"/>
</dbReference>
<dbReference type="GO" id="GO:0051301">
    <property type="term" value="P:cell division"/>
    <property type="evidence" value="ECO:0007669"/>
    <property type="project" value="InterPro"/>
</dbReference>
<evidence type="ECO:0000256" key="12">
    <source>
        <dbReference type="ARBA" id="ARBA00041185"/>
    </source>
</evidence>
<feature type="transmembrane region" description="Helical" evidence="16">
    <location>
        <begin position="274"/>
        <end position="295"/>
    </location>
</feature>
<evidence type="ECO:0000256" key="9">
    <source>
        <dbReference type="ARBA" id="ARBA00032370"/>
    </source>
</evidence>
<keyword evidence="2" id="KW-0328">Glycosyltransferase</keyword>
<keyword evidence="5" id="KW-0133">Cell shape</keyword>
<evidence type="ECO:0000313" key="17">
    <source>
        <dbReference type="EMBL" id="PIV31740.1"/>
    </source>
</evidence>
<keyword evidence="7 16" id="KW-1133">Transmembrane helix</keyword>
<dbReference type="AlphaFoldDB" id="A0A2M7CPY4"/>
<feature type="transmembrane region" description="Helical" evidence="16">
    <location>
        <begin position="109"/>
        <end position="128"/>
    </location>
</feature>
<keyword evidence="4 16" id="KW-0812">Transmembrane</keyword>
<dbReference type="PANTHER" id="PTHR30474">
    <property type="entry name" value="CELL CYCLE PROTEIN"/>
    <property type="match status" value="1"/>
</dbReference>
<dbReference type="GO" id="GO:0009252">
    <property type="term" value="P:peptidoglycan biosynthetic process"/>
    <property type="evidence" value="ECO:0007669"/>
    <property type="project" value="UniProtKB-KW"/>
</dbReference>
<comment type="catalytic activity">
    <reaction evidence="15">
        <text>[GlcNAc-(1-&gt;4)-Mur2Ac(oyl-L-Ala-gamma-D-Glu-L-Lys-D-Ala-D-Ala)](n)-di-trans,octa-cis-undecaprenyl diphosphate + beta-D-GlcNAc-(1-&gt;4)-Mur2Ac(oyl-L-Ala-gamma-D-Glu-L-Lys-D-Ala-D-Ala)-di-trans,octa-cis-undecaprenyl diphosphate = [GlcNAc-(1-&gt;4)-Mur2Ac(oyl-L-Ala-gamma-D-Glu-L-Lys-D-Ala-D-Ala)](n+1)-di-trans,octa-cis-undecaprenyl diphosphate + di-trans,octa-cis-undecaprenyl diphosphate + H(+)</text>
        <dbReference type="Rhea" id="RHEA:23708"/>
        <dbReference type="Rhea" id="RHEA-COMP:9602"/>
        <dbReference type="Rhea" id="RHEA-COMP:9603"/>
        <dbReference type="ChEBI" id="CHEBI:15378"/>
        <dbReference type="ChEBI" id="CHEBI:58405"/>
        <dbReference type="ChEBI" id="CHEBI:60033"/>
        <dbReference type="ChEBI" id="CHEBI:78435"/>
        <dbReference type="EC" id="2.4.99.28"/>
    </reaction>
</comment>
<feature type="transmembrane region" description="Helical" evidence="16">
    <location>
        <begin position="9"/>
        <end position="29"/>
    </location>
</feature>
<evidence type="ECO:0000256" key="15">
    <source>
        <dbReference type="ARBA" id="ARBA00049902"/>
    </source>
</evidence>
<proteinExistence type="inferred from homology"/>
<reference evidence="18" key="1">
    <citation type="submission" date="2017-09" db="EMBL/GenBank/DDBJ databases">
        <title>Depth-based differentiation of microbial function through sediment-hosted aquifers and enrichment of novel symbionts in the deep terrestrial subsurface.</title>
        <authorList>
            <person name="Probst A.J."/>
            <person name="Ladd B."/>
            <person name="Jarett J.K."/>
            <person name="Geller-Mcgrath D.E."/>
            <person name="Sieber C.M.K."/>
            <person name="Emerson J.B."/>
            <person name="Anantharaman K."/>
            <person name="Thomas B.C."/>
            <person name="Malmstrom R."/>
            <person name="Stieglmeier M."/>
            <person name="Klingl A."/>
            <person name="Woyke T."/>
            <person name="Ryan C.M."/>
            <person name="Banfield J.F."/>
        </authorList>
    </citation>
    <scope>NUCLEOTIDE SEQUENCE [LARGE SCALE GENOMIC DNA]</scope>
</reference>
<dbReference type="GO" id="GO:0008955">
    <property type="term" value="F:peptidoglycan glycosyltransferase activity"/>
    <property type="evidence" value="ECO:0007669"/>
    <property type="project" value="UniProtKB-EC"/>
</dbReference>
<dbReference type="Proteomes" id="UP000230595">
    <property type="component" value="Unassembled WGS sequence"/>
</dbReference>
<evidence type="ECO:0000256" key="2">
    <source>
        <dbReference type="ARBA" id="ARBA00022676"/>
    </source>
</evidence>
<feature type="transmembrane region" description="Helical" evidence="16">
    <location>
        <begin position="165"/>
        <end position="181"/>
    </location>
</feature>
<dbReference type="GO" id="GO:0015648">
    <property type="term" value="F:lipid-linked peptidoglycan transporter activity"/>
    <property type="evidence" value="ECO:0007669"/>
    <property type="project" value="TreeGrafter"/>
</dbReference>
<comment type="caution">
    <text evidence="17">The sequence shown here is derived from an EMBL/GenBank/DDBJ whole genome shotgun (WGS) entry which is preliminary data.</text>
</comment>
<comment type="similarity">
    <text evidence="11">Belongs to the SEDS family. FtsW subfamily.</text>
</comment>
<feature type="transmembrane region" description="Helical" evidence="16">
    <location>
        <begin position="49"/>
        <end position="68"/>
    </location>
</feature>
<evidence type="ECO:0000256" key="10">
    <source>
        <dbReference type="ARBA" id="ARBA00033270"/>
    </source>
</evidence>
<gene>
    <name evidence="17" type="ORF">COS33_01635</name>
</gene>
<dbReference type="EMBL" id="PEUH01000036">
    <property type="protein sequence ID" value="PIV31740.1"/>
    <property type="molecule type" value="Genomic_DNA"/>
</dbReference>
<evidence type="ECO:0000256" key="5">
    <source>
        <dbReference type="ARBA" id="ARBA00022960"/>
    </source>
</evidence>
<evidence type="ECO:0000256" key="6">
    <source>
        <dbReference type="ARBA" id="ARBA00022984"/>
    </source>
</evidence>
<keyword evidence="8 16" id="KW-0472">Membrane</keyword>
<feature type="transmembrane region" description="Helical" evidence="16">
    <location>
        <begin position="140"/>
        <end position="159"/>
    </location>
</feature>
<dbReference type="InterPro" id="IPR001182">
    <property type="entry name" value="FtsW/RodA"/>
</dbReference>
<evidence type="ECO:0000256" key="14">
    <source>
        <dbReference type="ARBA" id="ARBA00044770"/>
    </source>
</evidence>
<keyword evidence="6" id="KW-0573">Peptidoglycan synthesis</keyword>
<feature type="transmembrane region" description="Helical" evidence="16">
    <location>
        <begin position="75"/>
        <end position="97"/>
    </location>
</feature>
<dbReference type="GO" id="GO:0005886">
    <property type="term" value="C:plasma membrane"/>
    <property type="evidence" value="ECO:0007669"/>
    <property type="project" value="TreeGrafter"/>
</dbReference>
<dbReference type="EC" id="2.4.99.28" evidence="14"/>
<accession>A0A2M7CPY4</accession>
<protein>
    <recommendedName>
        <fullName evidence="12">Probable peptidoglycan glycosyltransferase FtsW</fullName>
        <ecNumber evidence="14">2.4.99.28</ecNumber>
    </recommendedName>
    <alternativeName>
        <fullName evidence="13">Cell division protein FtsW</fullName>
    </alternativeName>
    <alternativeName>
        <fullName evidence="10">Cell wall polymerase</fullName>
    </alternativeName>
    <alternativeName>
        <fullName evidence="9">Peptidoglycan polymerase</fullName>
    </alternativeName>
</protein>
<evidence type="ECO:0000256" key="1">
    <source>
        <dbReference type="ARBA" id="ARBA00004141"/>
    </source>
</evidence>
<comment type="subcellular location">
    <subcellularLocation>
        <location evidence="1">Membrane</location>
        <topology evidence="1">Multi-pass membrane protein</topology>
    </subcellularLocation>
</comment>